<name>B8HH88_PSECP</name>
<comment type="similarity">
    <text evidence="1">Belongs to the thymidylate kinase family.</text>
</comment>
<dbReference type="PANTHER" id="PTHR10344">
    <property type="entry name" value="THYMIDYLATE KINASE"/>
    <property type="match status" value="1"/>
</dbReference>
<feature type="domain" description="Thymidylate kinase-like" evidence="5">
    <location>
        <begin position="7"/>
        <end position="179"/>
    </location>
</feature>
<dbReference type="GO" id="GO:0006235">
    <property type="term" value="P:dTTP biosynthetic process"/>
    <property type="evidence" value="ECO:0007669"/>
    <property type="project" value="TreeGrafter"/>
</dbReference>
<dbReference type="GO" id="GO:0005524">
    <property type="term" value="F:ATP binding"/>
    <property type="evidence" value="ECO:0007669"/>
    <property type="project" value="UniProtKB-KW"/>
</dbReference>
<dbReference type="GO" id="GO:0006227">
    <property type="term" value="P:dUDP biosynthetic process"/>
    <property type="evidence" value="ECO:0007669"/>
    <property type="project" value="TreeGrafter"/>
</dbReference>
<dbReference type="SUPFAM" id="SSF52540">
    <property type="entry name" value="P-loop containing nucleoside triphosphate hydrolases"/>
    <property type="match status" value="1"/>
</dbReference>
<dbReference type="eggNOG" id="COG0125">
    <property type="taxonomic scope" value="Bacteria"/>
</dbReference>
<dbReference type="GO" id="GO:0004798">
    <property type="term" value="F:dTMP kinase activity"/>
    <property type="evidence" value="ECO:0007669"/>
    <property type="project" value="TreeGrafter"/>
</dbReference>
<dbReference type="GO" id="GO:0006233">
    <property type="term" value="P:dTDP biosynthetic process"/>
    <property type="evidence" value="ECO:0007669"/>
    <property type="project" value="TreeGrafter"/>
</dbReference>
<sequence length="203" mass="21535">MIIVLTGIDGSGKSTAARALVQAVRARGGKAMLLSNHAGRRTMSVLAARWGVQLPARAADAAETVLRVANVLVSHLRARRFDGMVVIDRHLHCQLALRSMKGLPRGRFLPWLLAALPQPAAVVHLDLEPAEAHRRITARGTDSETLADLSAFRDAYAGLPEFGGFIRVDASLPAAELVQRMLQAVDTLPGGPGESAEGAAVTN</sequence>
<dbReference type="HOGENOM" id="CLU_092360_0_0_11"/>
<evidence type="ECO:0000259" key="5">
    <source>
        <dbReference type="Pfam" id="PF02223"/>
    </source>
</evidence>
<dbReference type="PANTHER" id="PTHR10344:SF4">
    <property type="entry name" value="UMP-CMP KINASE 2, MITOCHONDRIAL"/>
    <property type="match status" value="1"/>
</dbReference>
<dbReference type="Pfam" id="PF02223">
    <property type="entry name" value="Thymidylate_kin"/>
    <property type="match status" value="1"/>
</dbReference>
<evidence type="ECO:0000256" key="1">
    <source>
        <dbReference type="ARBA" id="ARBA00009776"/>
    </source>
</evidence>
<proteinExistence type="inferred from homology"/>
<keyword evidence="6" id="KW-0418">Kinase</keyword>
<dbReference type="GO" id="GO:0005829">
    <property type="term" value="C:cytosol"/>
    <property type="evidence" value="ECO:0007669"/>
    <property type="project" value="TreeGrafter"/>
</dbReference>
<dbReference type="AlphaFoldDB" id="B8HH88"/>
<protein>
    <recommendedName>
        <fullName evidence="2">Thymidylate kinase</fullName>
    </recommendedName>
</protein>
<dbReference type="InterPro" id="IPR027417">
    <property type="entry name" value="P-loop_NTPase"/>
</dbReference>
<dbReference type="InterPro" id="IPR039430">
    <property type="entry name" value="Thymidylate_kin-like_dom"/>
</dbReference>
<keyword evidence="7" id="KW-1185">Reference proteome</keyword>
<dbReference type="EMBL" id="CP001341">
    <property type="protein sequence ID" value="ACL41379.1"/>
    <property type="molecule type" value="Genomic_DNA"/>
</dbReference>
<organism evidence="6 7">
    <name type="scientific">Pseudarthrobacter chlorophenolicus (strain ATCC 700700 / DSM 12829 / CIP 107037 / JCM 12360 / KCTC 9906 / NCIMB 13794 / A6)</name>
    <name type="common">Arthrobacter chlorophenolicus</name>
    <dbReference type="NCBI Taxonomy" id="452863"/>
    <lineage>
        <taxon>Bacteria</taxon>
        <taxon>Bacillati</taxon>
        <taxon>Actinomycetota</taxon>
        <taxon>Actinomycetes</taxon>
        <taxon>Micrococcales</taxon>
        <taxon>Micrococcaceae</taxon>
        <taxon>Pseudarthrobacter</taxon>
    </lineage>
</organism>
<keyword evidence="6" id="KW-0808">Transferase</keyword>
<dbReference type="Gene3D" id="3.40.50.300">
    <property type="entry name" value="P-loop containing nucleotide triphosphate hydrolases"/>
    <property type="match status" value="1"/>
</dbReference>
<evidence type="ECO:0000256" key="2">
    <source>
        <dbReference type="ARBA" id="ARBA00017144"/>
    </source>
</evidence>
<dbReference type="STRING" id="452863.Achl_3422"/>
<evidence type="ECO:0000256" key="3">
    <source>
        <dbReference type="ARBA" id="ARBA00022741"/>
    </source>
</evidence>
<dbReference type="OrthoDB" id="3363468at2"/>
<dbReference type="KEGG" id="ach:Achl_3422"/>
<evidence type="ECO:0000313" key="7">
    <source>
        <dbReference type="Proteomes" id="UP000002505"/>
    </source>
</evidence>
<keyword evidence="3" id="KW-0547">Nucleotide-binding</keyword>
<evidence type="ECO:0000313" key="6">
    <source>
        <dbReference type="EMBL" id="ACL41379.1"/>
    </source>
</evidence>
<dbReference type="Proteomes" id="UP000002505">
    <property type="component" value="Chromosome"/>
</dbReference>
<evidence type="ECO:0000256" key="4">
    <source>
        <dbReference type="ARBA" id="ARBA00022840"/>
    </source>
</evidence>
<gene>
    <name evidence="6" type="ordered locus">Achl_3422</name>
</gene>
<accession>B8HH88</accession>
<reference evidence="6" key="1">
    <citation type="submission" date="2009-01" db="EMBL/GenBank/DDBJ databases">
        <title>Complete sequence of chromosome of Arthrobacter chlorophenolicus A6.</title>
        <authorList>
            <consortium name="US DOE Joint Genome Institute"/>
            <person name="Lucas S."/>
            <person name="Copeland A."/>
            <person name="Lapidus A."/>
            <person name="Glavina del Rio T."/>
            <person name="Tice H."/>
            <person name="Bruce D."/>
            <person name="Goodwin L."/>
            <person name="Pitluck S."/>
            <person name="Goltsman E."/>
            <person name="Clum A."/>
            <person name="Larimer F."/>
            <person name="Land M."/>
            <person name="Hauser L."/>
            <person name="Kyrpides N."/>
            <person name="Mikhailova N."/>
            <person name="Jansson J."/>
            <person name="Richardson P."/>
        </authorList>
    </citation>
    <scope>NUCLEOTIDE SEQUENCE [LARGE SCALE GENOMIC DNA]</scope>
    <source>
        <strain evidence="6">A6</strain>
    </source>
</reference>
<keyword evidence="4" id="KW-0067">ATP-binding</keyword>
<dbReference type="RefSeq" id="WP_015938573.1">
    <property type="nucleotide sequence ID" value="NC_011886.1"/>
</dbReference>